<feature type="compositionally biased region" description="Gly residues" evidence="1">
    <location>
        <begin position="413"/>
        <end position="429"/>
    </location>
</feature>
<evidence type="ECO:0000256" key="1">
    <source>
        <dbReference type="SAM" id="MobiDB-lite"/>
    </source>
</evidence>
<dbReference type="AlphaFoldDB" id="A0A6A6W3Y7"/>
<feature type="region of interest" description="Disordered" evidence="1">
    <location>
        <begin position="413"/>
        <end position="454"/>
    </location>
</feature>
<protein>
    <submittedName>
        <fullName evidence="2">Uncharacterized protein</fullName>
    </submittedName>
</protein>
<name>A0A6A6W3Y7_9PEZI</name>
<feature type="compositionally biased region" description="Polar residues" evidence="1">
    <location>
        <begin position="186"/>
        <end position="209"/>
    </location>
</feature>
<feature type="compositionally biased region" description="Polar residues" evidence="1">
    <location>
        <begin position="93"/>
        <end position="109"/>
    </location>
</feature>
<proteinExistence type="predicted"/>
<feature type="compositionally biased region" description="Low complexity" evidence="1">
    <location>
        <begin position="160"/>
        <end position="179"/>
    </location>
</feature>
<feature type="region of interest" description="Disordered" evidence="1">
    <location>
        <begin position="1"/>
        <end position="333"/>
    </location>
</feature>
<evidence type="ECO:0000313" key="2">
    <source>
        <dbReference type="EMBL" id="KAF2755751.1"/>
    </source>
</evidence>
<feature type="compositionally biased region" description="Gly residues" evidence="1">
    <location>
        <begin position="438"/>
        <end position="447"/>
    </location>
</feature>
<dbReference type="Proteomes" id="UP000799437">
    <property type="component" value="Unassembled WGS sequence"/>
</dbReference>
<feature type="compositionally biased region" description="Low complexity" evidence="1">
    <location>
        <begin position="26"/>
        <end position="35"/>
    </location>
</feature>
<sequence length="454" mass="48138">MSEVQMLPNRLVKRRPVPTYPGGSEAPADAPADAPVYHGADEAIPELEKGKHSKWRMSNPFDKKTKSKEKSKRDSVPTLQRNPHDSAYFSANDPGSSVSEIGSTPNQQPVGRMASRDHLVPPNRQNDGISIDRYADRSTSDKSPSETATSEPPRATQRGTTNDQRVQTTTTTTTVTETRVLGGENAVTNPVVSSADQGTSNTTDIQHTETAPVHVPNPNSQSRPTYPRAPSGPTIPYRSPNRERAELNAVSTPQPQLSETQPQYPVPRYSQQNQHGEAPIAPPVSPSRTNFSYPRHQATTSGGASTGIPAGNPHPAPLTPAYVPDNSKSETGSRIGTIADLKAAASTLHGAGEALRGTLSSATDRAFHGHDPAVLAQHEQIIRDGQRQMATGRVGSQGEARTGGRITERISGGIGKVGLRGSGREGGLTGNPVDAAGVGTGDQGGLGRVMEERR</sequence>
<gene>
    <name evidence="2" type="ORF">EJ05DRAFT_503204</name>
</gene>
<feature type="compositionally biased region" description="Basic and acidic residues" evidence="1">
    <location>
        <begin position="133"/>
        <end position="144"/>
    </location>
</feature>
<dbReference type="EMBL" id="ML996577">
    <property type="protein sequence ID" value="KAF2755751.1"/>
    <property type="molecule type" value="Genomic_DNA"/>
</dbReference>
<evidence type="ECO:0000313" key="3">
    <source>
        <dbReference type="Proteomes" id="UP000799437"/>
    </source>
</evidence>
<dbReference type="GeneID" id="54488441"/>
<feature type="compositionally biased region" description="Polar residues" evidence="1">
    <location>
        <begin position="249"/>
        <end position="275"/>
    </location>
</feature>
<dbReference type="RefSeq" id="XP_033598202.1">
    <property type="nucleotide sequence ID" value="XM_033747387.1"/>
</dbReference>
<feature type="compositionally biased region" description="Polar residues" evidence="1">
    <location>
        <begin position="286"/>
        <end position="303"/>
    </location>
</feature>
<organism evidence="2 3">
    <name type="scientific">Pseudovirgaria hyperparasitica</name>
    <dbReference type="NCBI Taxonomy" id="470096"/>
    <lineage>
        <taxon>Eukaryota</taxon>
        <taxon>Fungi</taxon>
        <taxon>Dikarya</taxon>
        <taxon>Ascomycota</taxon>
        <taxon>Pezizomycotina</taxon>
        <taxon>Dothideomycetes</taxon>
        <taxon>Dothideomycetes incertae sedis</taxon>
        <taxon>Acrospermales</taxon>
        <taxon>Acrospermaceae</taxon>
        <taxon>Pseudovirgaria</taxon>
    </lineage>
</organism>
<dbReference type="OrthoDB" id="4779541at2759"/>
<reference evidence="2" key="1">
    <citation type="journal article" date="2020" name="Stud. Mycol.">
        <title>101 Dothideomycetes genomes: a test case for predicting lifestyles and emergence of pathogens.</title>
        <authorList>
            <person name="Haridas S."/>
            <person name="Albert R."/>
            <person name="Binder M."/>
            <person name="Bloem J."/>
            <person name="Labutti K."/>
            <person name="Salamov A."/>
            <person name="Andreopoulos B."/>
            <person name="Baker S."/>
            <person name="Barry K."/>
            <person name="Bills G."/>
            <person name="Bluhm B."/>
            <person name="Cannon C."/>
            <person name="Castanera R."/>
            <person name="Culley D."/>
            <person name="Daum C."/>
            <person name="Ezra D."/>
            <person name="Gonzalez J."/>
            <person name="Henrissat B."/>
            <person name="Kuo A."/>
            <person name="Liang C."/>
            <person name="Lipzen A."/>
            <person name="Lutzoni F."/>
            <person name="Magnuson J."/>
            <person name="Mondo S."/>
            <person name="Nolan M."/>
            <person name="Ohm R."/>
            <person name="Pangilinan J."/>
            <person name="Park H.-J."/>
            <person name="Ramirez L."/>
            <person name="Alfaro M."/>
            <person name="Sun H."/>
            <person name="Tritt A."/>
            <person name="Yoshinaga Y."/>
            <person name="Zwiers L.-H."/>
            <person name="Turgeon B."/>
            <person name="Goodwin S."/>
            <person name="Spatafora J."/>
            <person name="Crous P."/>
            <person name="Grigoriev I."/>
        </authorList>
    </citation>
    <scope>NUCLEOTIDE SEQUENCE</scope>
    <source>
        <strain evidence="2">CBS 121739</strain>
    </source>
</reference>
<accession>A0A6A6W3Y7</accession>
<keyword evidence="3" id="KW-1185">Reference proteome</keyword>